<feature type="region of interest" description="Disordered" evidence="1">
    <location>
        <begin position="1"/>
        <end position="244"/>
    </location>
</feature>
<feature type="region of interest" description="Disordered" evidence="1">
    <location>
        <begin position="800"/>
        <end position="834"/>
    </location>
</feature>
<dbReference type="GO" id="GO:0005634">
    <property type="term" value="C:nucleus"/>
    <property type="evidence" value="ECO:0007669"/>
    <property type="project" value="TreeGrafter"/>
</dbReference>
<feature type="compositionally biased region" description="Low complexity" evidence="1">
    <location>
        <begin position="944"/>
        <end position="959"/>
    </location>
</feature>
<sequence>MDKTREARRSTMATSDGVTKRRRRISENSRGQMYQEVATVRDRPEKKGRDPESLNRSKRRRSERFAPRNERDVEEDSSDESLGDDDVQHNYHRNRFPSGRIPRHAASLKVADEMIGVPVPRKARSACIKRSHECRTSSGSGGGGFGEDRRRPPASPGSYSFEVVSPSSSTVSVKQKKKANGSKSRIPKPPKSSGTIEDDLEIEIAEVLSGLKKHPHSSKREDESENYVKSSEVKGVKKSKSEADECSAGLDIGGLITCKARIETGNVDKSTNGTKLSSVISGIQKEKEERQETQSLLEKQWLDSRDSAVSKGISEGPQLENNKKEIDLMVPPTMPSSPERVTKDYCKQDSSVNNKKKIFVKNEMTPEEIKQKVEKREWLNLDLDRLSQETGRDSSLRLRNLDWSQPHNAKSAQPSSVLPLPVPIGCVVLPLQGYVPIIQNGKPVDGNSGSSTSVQGAPFSAAQPRPKRCATHFFIARNIQLHQHFVQTNNLSQPNKGPVCLKGGDLRPAAGNPSLLGSSSTLSLNSEAQDRITVNISTSKDKASETGHFASTRQKKPQSPPACSSTVPAQAFIFPSNHQLQPVMVPSKSPHATKNQCVAFGSASDNLNHPSSLGSEASSPYLTVVPNNAYSFQLSSTIRGGTPGQQLPFFNGSFYSSQMFQPPQLLHKQSQVQRETKAASCSSSSHRQPQLQFSVNSSQKHRQQSQKSEVKPAGDNSDSRGSHTQKGGPYGQVMTAPIQPQNFSMSFASFGGGSAPANLNFSSNGYHIVSGLPVVHQKIHQASASKIGGYHIVSGPPVVHQKSHQASDSKIGGGSCSSNAEDPRKTLPGKPPAMMNGQTLVFDNPSRTLNFVSGTWPPPPAATTINGDPSVLTNHHLTTQRQQSKTLTGSVPATSSQWNNLAASSLTSCNSLNIKQYQSRQQKRTHGQTQISFAAPSKSQPPTGRSDGSSSSASHGKAANPKASSNNSKALPLSPVFSSTAHAQEQTENSASGSTQKTSPVCGRNVPPIITSCPGHMSELKY</sequence>
<feature type="region of interest" description="Disordered" evidence="1">
    <location>
        <begin position="666"/>
        <end position="734"/>
    </location>
</feature>
<feature type="compositionally biased region" description="Basic residues" evidence="1">
    <location>
        <begin position="174"/>
        <end position="188"/>
    </location>
</feature>
<feature type="compositionally biased region" description="Basic and acidic residues" evidence="1">
    <location>
        <begin position="39"/>
        <end position="55"/>
    </location>
</feature>
<feature type="compositionally biased region" description="Acidic residues" evidence="1">
    <location>
        <begin position="72"/>
        <end position="85"/>
    </location>
</feature>
<feature type="compositionally biased region" description="Polar residues" evidence="1">
    <location>
        <begin position="666"/>
        <end position="696"/>
    </location>
</feature>
<dbReference type="PANTHER" id="PTHR34798:SF1">
    <property type="entry name" value="TIC-LIKE PROTEIN"/>
    <property type="match status" value="1"/>
</dbReference>
<gene>
    <name evidence="2" type="ORF">LC_TR2610_c2_g1_i1_g.8278</name>
</gene>
<feature type="compositionally biased region" description="Polar residues" evidence="1">
    <location>
        <begin position="976"/>
        <end position="999"/>
    </location>
</feature>
<feature type="compositionally biased region" description="Basic and acidic residues" evidence="1">
    <location>
        <begin position="708"/>
        <end position="721"/>
    </location>
</feature>
<feature type="compositionally biased region" description="Polar residues" evidence="1">
    <location>
        <begin position="863"/>
        <end position="872"/>
    </location>
</feature>
<evidence type="ECO:0000313" key="2">
    <source>
        <dbReference type="EMBL" id="JAU34576.1"/>
    </source>
</evidence>
<feature type="compositionally biased region" description="Low complexity" evidence="1">
    <location>
        <begin position="158"/>
        <end position="173"/>
    </location>
</feature>
<evidence type="ECO:0000256" key="1">
    <source>
        <dbReference type="SAM" id="MobiDB-lite"/>
    </source>
</evidence>
<feature type="region of interest" description="Disordered" evidence="1">
    <location>
        <begin position="537"/>
        <end position="564"/>
    </location>
</feature>
<organism evidence="2">
    <name type="scientific">Noccaea caerulescens</name>
    <name type="common">Alpine penny-cress</name>
    <name type="synonym">Thlaspi caerulescens</name>
    <dbReference type="NCBI Taxonomy" id="107243"/>
    <lineage>
        <taxon>Eukaryota</taxon>
        <taxon>Viridiplantae</taxon>
        <taxon>Streptophyta</taxon>
        <taxon>Embryophyta</taxon>
        <taxon>Tracheophyta</taxon>
        <taxon>Spermatophyta</taxon>
        <taxon>Magnoliopsida</taxon>
        <taxon>eudicotyledons</taxon>
        <taxon>Gunneridae</taxon>
        <taxon>Pentapetalae</taxon>
        <taxon>rosids</taxon>
        <taxon>malvids</taxon>
        <taxon>Brassicales</taxon>
        <taxon>Brassicaceae</taxon>
        <taxon>Coluteocarpeae</taxon>
        <taxon>Noccaea</taxon>
    </lineage>
</organism>
<dbReference type="GO" id="GO:0042752">
    <property type="term" value="P:regulation of circadian rhythm"/>
    <property type="evidence" value="ECO:0007669"/>
    <property type="project" value="InterPro"/>
</dbReference>
<dbReference type="PANTHER" id="PTHR34798">
    <property type="entry name" value="PROTEIN TIME FOR COFFEE"/>
    <property type="match status" value="1"/>
</dbReference>
<feature type="region of interest" description="Disordered" evidence="1">
    <location>
        <begin position="917"/>
        <end position="1022"/>
    </location>
</feature>
<dbReference type="EMBL" id="GEVK01018256">
    <property type="protein sequence ID" value="JAU34576.1"/>
    <property type="molecule type" value="Transcribed_RNA"/>
</dbReference>
<dbReference type="InterPro" id="IPR039317">
    <property type="entry name" value="TIC"/>
</dbReference>
<reference evidence="2" key="1">
    <citation type="submission" date="2016-07" db="EMBL/GenBank/DDBJ databases">
        <title>De novo transcriptome assembly of four accessions of the metal hyperaccumulator plant Noccaea caerulescens.</title>
        <authorList>
            <person name="Blande D."/>
            <person name="Halimaa P."/>
            <person name="Tervahauta A.I."/>
            <person name="Aarts M.G."/>
            <person name="Karenlampi S.O."/>
        </authorList>
    </citation>
    <scope>NUCLEOTIDE SEQUENCE</scope>
</reference>
<accession>A0A1J3EWN6</accession>
<feature type="region of interest" description="Disordered" evidence="1">
    <location>
        <begin position="851"/>
        <end position="872"/>
    </location>
</feature>
<feature type="compositionally biased region" description="Polar residues" evidence="1">
    <location>
        <begin position="927"/>
        <end position="943"/>
    </location>
</feature>
<feature type="compositionally biased region" description="Basic and acidic residues" evidence="1">
    <location>
        <begin position="231"/>
        <end position="243"/>
    </location>
</feature>
<protein>
    <submittedName>
        <fullName evidence="2">Protein TIME FOR COFFEE</fullName>
    </submittedName>
</protein>
<proteinExistence type="predicted"/>
<dbReference type="AlphaFoldDB" id="A0A1J3EWN6"/>
<name>A0A1J3EWN6_NOCCA</name>